<dbReference type="Pfam" id="PF16036">
    <property type="entry name" value="Chalcone_3"/>
    <property type="match status" value="1"/>
</dbReference>
<dbReference type="InterPro" id="IPR016087">
    <property type="entry name" value="Chalcone_isomerase"/>
</dbReference>
<evidence type="ECO:0000313" key="2">
    <source>
        <dbReference type="EMBL" id="MDL5032565.1"/>
    </source>
</evidence>
<dbReference type="EMBL" id="JASVDS010000003">
    <property type="protein sequence ID" value="MDL5032565.1"/>
    <property type="molecule type" value="Genomic_DNA"/>
</dbReference>
<dbReference type="Proteomes" id="UP001238603">
    <property type="component" value="Unassembled WGS sequence"/>
</dbReference>
<dbReference type="GO" id="GO:0016853">
    <property type="term" value="F:isomerase activity"/>
    <property type="evidence" value="ECO:0007669"/>
    <property type="project" value="UniProtKB-KW"/>
</dbReference>
<reference evidence="2 3" key="1">
    <citation type="submission" date="2023-06" db="EMBL/GenBank/DDBJ databases">
        <title>Pelomonas sp. APW6 16S ribosomal RNA gene genome sequencing and assembly.</title>
        <authorList>
            <person name="Woo H."/>
        </authorList>
    </citation>
    <scope>NUCLEOTIDE SEQUENCE [LARGE SCALE GENOMIC DNA]</scope>
    <source>
        <strain evidence="2 3">APW6</strain>
    </source>
</reference>
<keyword evidence="3" id="KW-1185">Reference proteome</keyword>
<accession>A0ABT7LLI8</accession>
<dbReference type="RefSeq" id="WP_285983172.1">
    <property type="nucleotide sequence ID" value="NZ_JASVDS010000003.1"/>
</dbReference>
<keyword evidence="2" id="KW-0413">Isomerase</keyword>
<sequence length="171" mass="18960">MAPTTAPSAPAAVPTVPDELRELLPDARLQGSGVLRFFGLRVYEARLWTAPAFVPDDYASHRLGLVLSYDRRLEGAAIAERSIAEMRRVGSFSEAQAQQWLTLMKQAFPDVKPGDRLLGWHDGQGLVRFFHNGRQTVETRDALYARLFFGIWLAPQSSAPALRQSLLSLPG</sequence>
<comment type="caution">
    <text evidence="2">The sequence shown here is derived from an EMBL/GenBank/DDBJ whole genome shotgun (WGS) entry which is preliminary data.</text>
</comment>
<evidence type="ECO:0000313" key="3">
    <source>
        <dbReference type="Proteomes" id="UP001238603"/>
    </source>
</evidence>
<gene>
    <name evidence="2" type="ORF">QRD43_11690</name>
</gene>
<organism evidence="2 3">
    <name type="scientific">Roseateles subflavus</name>
    <dbReference type="NCBI Taxonomy" id="3053353"/>
    <lineage>
        <taxon>Bacteria</taxon>
        <taxon>Pseudomonadati</taxon>
        <taxon>Pseudomonadota</taxon>
        <taxon>Betaproteobacteria</taxon>
        <taxon>Burkholderiales</taxon>
        <taxon>Sphaerotilaceae</taxon>
        <taxon>Roseateles</taxon>
    </lineage>
</organism>
<proteinExistence type="predicted"/>
<feature type="domain" description="Chalcone isomerase" evidence="1">
    <location>
        <begin position="28"/>
        <end position="167"/>
    </location>
</feature>
<name>A0ABT7LLI8_9BURK</name>
<protein>
    <submittedName>
        <fullName evidence="2">Chalcone isomerase family protein</fullName>
    </submittedName>
</protein>
<evidence type="ECO:0000259" key="1">
    <source>
        <dbReference type="Pfam" id="PF16036"/>
    </source>
</evidence>